<evidence type="ECO:0000313" key="1">
    <source>
        <dbReference type="EMBL" id="PQJ54579.1"/>
    </source>
</evidence>
<organism evidence="1 2">
    <name type="scientific">Psychrosphaera saromensis</name>
    <dbReference type="NCBI Taxonomy" id="716813"/>
    <lineage>
        <taxon>Bacteria</taxon>
        <taxon>Pseudomonadati</taxon>
        <taxon>Pseudomonadota</taxon>
        <taxon>Gammaproteobacteria</taxon>
        <taxon>Alteromonadales</taxon>
        <taxon>Pseudoalteromonadaceae</taxon>
        <taxon>Psychrosphaera</taxon>
    </lineage>
</organism>
<dbReference type="RefSeq" id="WP_105053098.1">
    <property type="nucleotide sequence ID" value="NZ_BMYG01000001.1"/>
</dbReference>
<gene>
    <name evidence="1" type="ORF">BTO11_13605</name>
</gene>
<proteinExistence type="predicted"/>
<dbReference type="Proteomes" id="UP000239007">
    <property type="component" value="Unassembled WGS sequence"/>
</dbReference>
<dbReference type="EMBL" id="MSCH01000003">
    <property type="protein sequence ID" value="PQJ54579.1"/>
    <property type="molecule type" value="Genomic_DNA"/>
</dbReference>
<reference evidence="1 2" key="1">
    <citation type="submission" date="2016-12" db="EMBL/GenBank/DDBJ databases">
        <title>Diversity of luminous bacteria.</title>
        <authorList>
            <person name="Yoshizawa S."/>
            <person name="Kogure K."/>
        </authorList>
    </citation>
    <scope>NUCLEOTIDE SEQUENCE [LARGE SCALE GENOMIC DNA]</scope>
    <source>
        <strain evidence="1 2">SA4-48</strain>
    </source>
</reference>
<keyword evidence="2" id="KW-1185">Reference proteome</keyword>
<dbReference type="AlphaFoldDB" id="A0A2S7UXT0"/>
<accession>A0A2S7UXT0</accession>
<sequence>MASMAIGGATSGYSIVASVGTKLATSSKVFNGGLNAISSASESMIHDGLDGNNADLGKAFKSAVTSVPGLGNGSTLKGMMGSNIKDSMIGKGANEGVAELTYSGAKAAVGNVVKEIEKAVENE</sequence>
<evidence type="ECO:0000313" key="2">
    <source>
        <dbReference type="Proteomes" id="UP000239007"/>
    </source>
</evidence>
<protein>
    <submittedName>
        <fullName evidence="1">Uncharacterized protein</fullName>
    </submittedName>
</protein>
<comment type="caution">
    <text evidence="1">The sequence shown here is derived from an EMBL/GenBank/DDBJ whole genome shotgun (WGS) entry which is preliminary data.</text>
</comment>
<name>A0A2S7UXT0_9GAMM</name>